<name>A0A976QSL9_THEOR</name>
<evidence type="ECO:0000259" key="11">
    <source>
        <dbReference type="PROSITE" id="PS50893"/>
    </source>
</evidence>
<feature type="transmembrane region" description="Helical" evidence="10">
    <location>
        <begin position="337"/>
        <end position="355"/>
    </location>
</feature>
<dbReference type="GO" id="GO:0005524">
    <property type="term" value="F:ATP binding"/>
    <property type="evidence" value="ECO:0007669"/>
    <property type="project" value="UniProtKB-KW"/>
</dbReference>
<evidence type="ECO:0000256" key="2">
    <source>
        <dbReference type="ARBA" id="ARBA00009726"/>
    </source>
</evidence>
<feature type="compositionally biased region" description="Low complexity" evidence="9">
    <location>
        <begin position="818"/>
        <end position="830"/>
    </location>
</feature>
<feature type="compositionally biased region" description="Basic and acidic residues" evidence="9">
    <location>
        <begin position="559"/>
        <end position="568"/>
    </location>
</feature>
<keyword evidence="7 10" id="KW-1133">Transmembrane helix</keyword>
<feature type="domain" description="ABC transporter" evidence="11">
    <location>
        <begin position="666"/>
        <end position="894"/>
    </location>
</feature>
<evidence type="ECO:0000256" key="6">
    <source>
        <dbReference type="ARBA" id="ARBA00022840"/>
    </source>
</evidence>
<proteinExistence type="inferred from homology"/>
<evidence type="ECO:0000256" key="4">
    <source>
        <dbReference type="ARBA" id="ARBA00022692"/>
    </source>
</evidence>
<dbReference type="InterPro" id="IPR036640">
    <property type="entry name" value="ABC1_TM_sf"/>
</dbReference>
<feature type="transmembrane region" description="Helical" evidence="10">
    <location>
        <begin position="196"/>
        <end position="215"/>
    </location>
</feature>
<evidence type="ECO:0000313" key="14">
    <source>
        <dbReference type="Proteomes" id="UP000244803"/>
    </source>
</evidence>
<feature type="transmembrane region" description="Helical" evidence="10">
    <location>
        <begin position="1152"/>
        <end position="1174"/>
    </location>
</feature>
<feature type="transmembrane region" description="Helical" evidence="10">
    <location>
        <begin position="1195"/>
        <end position="1215"/>
    </location>
</feature>
<dbReference type="GO" id="GO:0016887">
    <property type="term" value="F:ATP hydrolysis activity"/>
    <property type="evidence" value="ECO:0007669"/>
    <property type="project" value="InterPro"/>
</dbReference>
<protein>
    <submittedName>
        <fullName evidence="13">ABC transporter</fullName>
    </submittedName>
</protein>
<evidence type="ECO:0000256" key="9">
    <source>
        <dbReference type="SAM" id="MobiDB-lite"/>
    </source>
</evidence>
<evidence type="ECO:0000313" key="13">
    <source>
        <dbReference type="EMBL" id="UKJ89106.1"/>
    </source>
</evidence>
<feature type="transmembrane region" description="Helical" evidence="10">
    <location>
        <begin position="1060"/>
        <end position="1084"/>
    </location>
</feature>
<feature type="compositionally biased region" description="Polar residues" evidence="9">
    <location>
        <begin position="45"/>
        <end position="54"/>
    </location>
</feature>
<dbReference type="GO" id="GO:0140359">
    <property type="term" value="F:ABC-type transporter activity"/>
    <property type="evidence" value="ECO:0007669"/>
    <property type="project" value="InterPro"/>
</dbReference>
<comment type="subcellular location">
    <subcellularLocation>
        <location evidence="1">Membrane</location>
        <topology evidence="1">Multi-pass membrane protein</topology>
    </subcellularLocation>
</comment>
<reference evidence="13" key="1">
    <citation type="submission" date="2022-07" db="EMBL/GenBank/DDBJ databases">
        <title>Evaluation of T. orientalis genome assembly methods using nanopore sequencing and analysis of variation between genomes.</title>
        <authorList>
            <person name="Yam J."/>
            <person name="Micallef M.L."/>
            <person name="Liu M."/>
            <person name="Djordjevic S.P."/>
            <person name="Bogema D.R."/>
            <person name="Jenkins C."/>
        </authorList>
    </citation>
    <scope>NUCLEOTIDE SEQUENCE</scope>
    <source>
        <strain evidence="13">Fish Creek</strain>
    </source>
</reference>
<dbReference type="InterPro" id="IPR011527">
    <property type="entry name" value="ABC1_TM_dom"/>
</dbReference>
<feature type="region of interest" description="Disordered" evidence="9">
    <location>
        <begin position="1"/>
        <end position="69"/>
    </location>
</feature>
<evidence type="ECO:0000259" key="12">
    <source>
        <dbReference type="PROSITE" id="PS50929"/>
    </source>
</evidence>
<keyword evidence="5" id="KW-0547">Nucleotide-binding</keyword>
<feature type="region of interest" description="Disordered" evidence="9">
    <location>
        <begin position="818"/>
        <end position="837"/>
    </location>
</feature>
<feature type="transmembrane region" description="Helical" evidence="10">
    <location>
        <begin position="161"/>
        <end position="184"/>
    </location>
</feature>
<dbReference type="Pfam" id="PF00005">
    <property type="entry name" value="ABC_tran"/>
    <property type="match status" value="1"/>
</dbReference>
<dbReference type="InterPro" id="IPR027417">
    <property type="entry name" value="P-loop_NTPase"/>
</dbReference>
<evidence type="ECO:0000256" key="1">
    <source>
        <dbReference type="ARBA" id="ARBA00004141"/>
    </source>
</evidence>
<dbReference type="EMBL" id="CP056066">
    <property type="protein sequence ID" value="UKJ89106.1"/>
    <property type="molecule type" value="Genomic_DNA"/>
</dbReference>
<keyword evidence="8 10" id="KW-0472">Membrane</keyword>
<gene>
    <name evidence="13" type="ORF">MACJ_002352</name>
</gene>
<feature type="transmembrane region" description="Helical" evidence="10">
    <location>
        <begin position="1221"/>
        <end position="1239"/>
    </location>
</feature>
<dbReference type="Pfam" id="PF00664">
    <property type="entry name" value="ABC_membrane"/>
    <property type="match status" value="1"/>
</dbReference>
<feature type="transmembrane region" description="Helical" evidence="10">
    <location>
        <begin position="361"/>
        <end position="378"/>
    </location>
</feature>
<evidence type="ECO:0000256" key="10">
    <source>
        <dbReference type="SAM" id="Phobius"/>
    </source>
</evidence>
<dbReference type="GO" id="GO:0016020">
    <property type="term" value="C:membrane"/>
    <property type="evidence" value="ECO:0007669"/>
    <property type="project" value="UniProtKB-SubCell"/>
</dbReference>
<feature type="domain" description="ABC transmembrane type-1" evidence="12">
    <location>
        <begin position="1101"/>
        <end position="1322"/>
    </location>
</feature>
<evidence type="ECO:0000256" key="8">
    <source>
        <dbReference type="ARBA" id="ARBA00023136"/>
    </source>
</evidence>
<feature type="transmembrane region" description="Helical" evidence="10">
    <location>
        <begin position="440"/>
        <end position="464"/>
    </location>
</feature>
<keyword evidence="3" id="KW-0813">Transport</keyword>
<keyword evidence="4 10" id="KW-0812">Transmembrane</keyword>
<evidence type="ECO:0000256" key="3">
    <source>
        <dbReference type="ARBA" id="ARBA00022448"/>
    </source>
</evidence>
<sequence>MDGTNSNDNRSDNYSPENLDSYKRENIYMNETGDSVHGGVDTLQLVDNENQNEQKYQDSKSRNRQKKTKKKEPKYIDYCQSTGFNFYFFSWMTNWIKLASKGNLKHEEFPDLPDSDFDQHFTYEFGNLLDEYRDYDKCNRLVKFIGRSRLCVLKVFKKNFLLLYLFSIVNDVFEVLNIFLLKHVMKQKVPDTINGLIRYILLVLLVLFVNLFDIVTDGHHYFYYRRLVLRIENLLFSFLFSRIMSKNYYDLKDMPKGEGSSYKRLNTDGTVSITMLPRLHNSSNLLDSKNNVKIDRQASRLNAEESEDHNWRGEDDISLLNLALFDISEIAWGILKLVDLCAIPVKILIVGWWLYYQVGPTSLKAVVFIVVSSVLMILSECQSAKLVKGYVTRIDDRISKTLTILENLTNFKMFRWIGLCREAVLKSRIMELQLCMKRTVLTSIGSWLGISLPNILALAVFLIYSTSSNSGVTLDPSFSIPLLHTLSHFIKPFRDLPSDLSDHLETMISCNRIESFLFSKQLKTYINSKYHSYKTESEKEDETDSDSGRDDDDTEGSELDTKHPEKKGSLTGFDEILATGRTTLPNESIRGDQLLIEYEGEIVGKVHKEVERIESELKGKEKGNEVTREDSIGNIIDQVEPVDGGEVGDSRKVLRSVLEVEEKLVVEMKSATFFRGDKRVFNRMDFKMNSKDKVIISGSNISEKFLFTMSLIDELRHTEGYYYNYYIENNMCTGIVSQNPWIPMGTVRDIILFGNGYNRYLYNRVVDICQLKYDFSNWRLNDMRFVDEGGQNLSTGQKVRISLARSLYTLNIGEYEASNSSSKSTSSTSSDGGGNRRGIRDDTGKLIILDEIFTVLDPIIGRNIFNNLFGKGGILNGFTCILTVQENFFNIVKGYKFSDCFKFYNIGNSSIQSVTIESDYVRDSRDLLNSYNKTVPEEGSVIWDDQEEAPSLEGEYSLVSDERELLMNESDGSWSTGEVFNGDGSWKGDESMDDNVEYIDEDNTENDSEDNKGKNKEVDLGSQKAEIISKNDLFSANREEGNVSLVKFENFVWYLKKVNLRLVCLVVSVSFMAMSLNVGSDIVVSKWASVAKKGEEVVEKDSVILKGIYNSTYLNKLNFLYLFTFTTSCTIVLFLLRAFLEVQGTLNAAYKVYYSALTGILKCPIIVFNKIPIGNINNRLSADQSYADYSIFRRFSHFMSSFIFTVLTAISLCYLNPWTSILIPTLVFLSYFCVFRIYIPMSIFIMRSNLETRGYICGQFSQVISGSHVIKSLHNEEYVMSNFLRDLRVHQNTKFFNHAASCWTMIRLRILTYPLTIVNLLIPLIPIIKDREFNSALNQRMERERGANFFFGSIAGSDSDKKDLVDGKVGLALTYSYKFAKLLKSTLTKIVELETEMCASQRLQELAKLDPDYNINDERLFDKKKLRLMNSMHIMNKVREINKHASISTTSEVDGAVSLSGAGELYREFEEGLEVRKAVVKYDNKLCLEEISFKTSGNDHIGLIGRTGAGKSTLLLSLGGLIQLESGTIKIDGKDISMLSNSEMKEMVAILPHTPPLLQGWTIRKYVDPEGEHADEEIIKGIRACNMTTFLTHILDLSENDFYDIRDSGYETPKGSEDGIVNRGDSKERIESEYSSMESDKEGLDEGVCEVVYKRERKEDWKEEERDLKAVLKVKITKQKEHSYTIVSDFDLQYLTLLRLYLDRKKLRLILIDECFTVEKENDLNLEPIHVLIDRLFEKNIVIIVAHHKESLR</sequence>
<feature type="compositionally biased region" description="Acidic residues" evidence="9">
    <location>
        <begin position="538"/>
        <end position="558"/>
    </location>
</feature>
<evidence type="ECO:0000256" key="7">
    <source>
        <dbReference type="ARBA" id="ARBA00022989"/>
    </source>
</evidence>
<dbReference type="InterPro" id="IPR003439">
    <property type="entry name" value="ABC_transporter-like_ATP-bd"/>
</dbReference>
<dbReference type="PANTHER" id="PTHR24223">
    <property type="entry name" value="ATP-BINDING CASSETTE SUB-FAMILY C"/>
    <property type="match status" value="1"/>
</dbReference>
<dbReference type="SUPFAM" id="SSF52540">
    <property type="entry name" value="P-loop containing nucleoside triphosphate hydrolases"/>
    <property type="match status" value="2"/>
</dbReference>
<dbReference type="SUPFAM" id="SSF90123">
    <property type="entry name" value="ABC transporter transmembrane region"/>
    <property type="match status" value="2"/>
</dbReference>
<dbReference type="OrthoDB" id="4865934at2759"/>
<keyword evidence="6" id="KW-0067">ATP-binding</keyword>
<feature type="compositionally biased region" description="Polar residues" evidence="9">
    <location>
        <begin position="1"/>
        <end position="18"/>
    </location>
</feature>
<dbReference type="PROSITE" id="PS50893">
    <property type="entry name" value="ABC_TRANSPORTER_2"/>
    <property type="match status" value="1"/>
</dbReference>
<organism evidence="13 14">
    <name type="scientific">Theileria orientalis</name>
    <dbReference type="NCBI Taxonomy" id="68886"/>
    <lineage>
        <taxon>Eukaryota</taxon>
        <taxon>Sar</taxon>
        <taxon>Alveolata</taxon>
        <taxon>Apicomplexa</taxon>
        <taxon>Aconoidasida</taxon>
        <taxon>Piroplasmida</taxon>
        <taxon>Theileriidae</taxon>
        <taxon>Theileria</taxon>
    </lineage>
</organism>
<dbReference type="Proteomes" id="UP000244803">
    <property type="component" value="Chromosome 3"/>
</dbReference>
<evidence type="ECO:0000256" key="5">
    <source>
        <dbReference type="ARBA" id="ARBA00022741"/>
    </source>
</evidence>
<dbReference type="Gene3D" id="3.40.50.300">
    <property type="entry name" value="P-loop containing nucleotide triphosphate hydrolases"/>
    <property type="match status" value="2"/>
</dbReference>
<dbReference type="PROSITE" id="PS50929">
    <property type="entry name" value="ABC_TM1F"/>
    <property type="match status" value="2"/>
</dbReference>
<dbReference type="PANTHER" id="PTHR24223:SF456">
    <property type="entry name" value="MULTIDRUG RESISTANCE-ASSOCIATED PROTEIN LETHAL(2)03659"/>
    <property type="match status" value="1"/>
</dbReference>
<dbReference type="InterPro" id="IPR050173">
    <property type="entry name" value="ABC_transporter_C-like"/>
</dbReference>
<feature type="transmembrane region" description="Helical" evidence="10">
    <location>
        <begin position="1310"/>
        <end position="1328"/>
    </location>
</feature>
<feature type="transmembrane region" description="Helical" evidence="10">
    <location>
        <begin position="1119"/>
        <end position="1140"/>
    </location>
</feature>
<feature type="domain" description="ABC transmembrane type-1" evidence="12">
    <location>
        <begin position="165"/>
        <end position="505"/>
    </location>
</feature>
<dbReference type="Gene3D" id="1.20.1560.10">
    <property type="entry name" value="ABC transporter type 1, transmembrane domain"/>
    <property type="match status" value="2"/>
</dbReference>
<feature type="region of interest" description="Disordered" evidence="9">
    <location>
        <begin position="533"/>
        <end position="572"/>
    </location>
</feature>
<comment type="similarity">
    <text evidence="2">Belongs to the ABC transporter superfamily. ABCC family. Conjugate transporter (TC 3.A.1.208) subfamily.</text>
</comment>
<accession>A0A976QSL9</accession>